<sequence length="267" mass="30337">MKAENVFRVMALGDIVGDAGRKLLQTKLIHLQRKYLPDLVVVNGENAAHGFGITKKIAEEFLNWGIDVITSGNHIWQKKEIFDFIEEMPQLIRPLNYPPGTPGNGFYRLQKKDMDVVVVNIMGRIYMEPIDCPFRAMDELLKQLEGENVLVLVDFHAEATSEKQLMGWYLDGRVHALWGTHTHIPTADERILPKKTAYITDIGMCGAVYSVIGMNVSESQRRVIQHLPVRFSPATEGELELQGILIDFDKKSKKPLLIQRIVERMEG</sequence>
<organism evidence="7 8">
    <name type="scientific">Thermospira aquatica</name>
    <dbReference type="NCBI Taxonomy" id="2828656"/>
    <lineage>
        <taxon>Bacteria</taxon>
        <taxon>Pseudomonadati</taxon>
        <taxon>Spirochaetota</taxon>
        <taxon>Spirochaetia</taxon>
        <taxon>Brevinematales</taxon>
        <taxon>Thermospiraceae</taxon>
        <taxon>Thermospira</taxon>
    </lineage>
</organism>
<gene>
    <name evidence="7" type="ORF">KDW03_06215</name>
</gene>
<dbReference type="NCBIfam" id="TIGR00282">
    <property type="entry name" value="TIGR00282 family metallophosphoesterase"/>
    <property type="match status" value="1"/>
</dbReference>
<dbReference type="EMBL" id="CP073355">
    <property type="protein sequence ID" value="URA09099.1"/>
    <property type="molecule type" value="Genomic_DNA"/>
</dbReference>
<keyword evidence="2" id="KW-0378">Hydrolase</keyword>
<feature type="binding site" evidence="6">
    <location>
        <position position="46"/>
    </location>
    <ligand>
        <name>Fe cation</name>
        <dbReference type="ChEBI" id="CHEBI:24875"/>
        <label>1</label>
    </ligand>
</feature>
<keyword evidence="1 6" id="KW-0479">Metal-binding</keyword>
<feature type="binding site" evidence="6">
    <location>
        <position position="45"/>
    </location>
    <ligand>
        <name>Fe cation</name>
        <dbReference type="ChEBI" id="CHEBI:24875"/>
        <label>1</label>
    </ligand>
</feature>
<evidence type="ECO:0000256" key="4">
    <source>
        <dbReference type="ARBA" id="ARBA00061401"/>
    </source>
</evidence>
<evidence type="ECO:0000256" key="5">
    <source>
        <dbReference type="PIRSR" id="PIRSR004789-50"/>
    </source>
</evidence>
<keyword evidence="3" id="KW-0408">Iron</keyword>
<feature type="binding site" evidence="6">
    <location>
        <position position="14"/>
    </location>
    <ligand>
        <name>Fe cation</name>
        <dbReference type="ChEBI" id="CHEBI:24875"/>
        <label>1</label>
    </ligand>
</feature>
<dbReference type="PANTHER" id="PTHR36303">
    <property type="entry name" value="2',3'-CYCLIC-NUCLEOTIDE 2'-PHOSPHODIESTERASE"/>
    <property type="match status" value="1"/>
</dbReference>
<dbReference type="InterPro" id="IPR005235">
    <property type="entry name" value="YmdB-like"/>
</dbReference>
<evidence type="ECO:0000256" key="6">
    <source>
        <dbReference type="PIRSR" id="PIRSR004789-51"/>
    </source>
</evidence>
<evidence type="ECO:0000256" key="3">
    <source>
        <dbReference type="ARBA" id="ARBA00023004"/>
    </source>
</evidence>
<dbReference type="Pfam" id="PF13277">
    <property type="entry name" value="YmdB"/>
    <property type="match status" value="1"/>
</dbReference>
<dbReference type="PIRSF" id="PIRSF004789">
    <property type="entry name" value="DR1281"/>
    <property type="match status" value="1"/>
</dbReference>
<feature type="binding site" evidence="6">
    <location>
        <position position="45"/>
    </location>
    <ligand>
        <name>Fe cation</name>
        <dbReference type="ChEBI" id="CHEBI:24875"/>
        <label>2</label>
    </ligand>
</feature>
<feature type="binding site" evidence="6">
    <location>
        <position position="181"/>
    </location>
    <ligand>
        <name>Fe cation</name>
        <dbReference type="ChEBI" id="CHEBI:24875"/>
        <label>2</label>
    </ligand>
</feature>
<dbReference type="Gene3D" id="3.60.21.10">
    <property type="match status" value="1"/>
</dbReference>
<reference evidence="7" key="1">
    <citation type="submission" date="2021-04" db="EMBL/GenBank/DDBJ databases">
        <authorList>
            <person name="Postec A."/>
        </authorList>
    </citation>
    <scope>NUCLEOTIDE SEQUENCE</scope>
    <source>
        <strain evidence="7">F1F22</strain>
    </source>
</reference>
<name>A0AAX3BAT4_9SPIR</name>
<comment type="similarity">
    <text evidence="4">Belongs to the YmdB-like family.</text>
</comment>
<dbReference type="CDD" id="cd07382">
    <property type="entry name" value="MPP_DR1281"/>
    <property type="match status" value="1"/>
</dbReference>
<evidence type="ECO:0000256" key="1">
    <source>
        <dbReference type="ARBA" id="ARBA00022723"/>
    </source>
</evidence>
<dbReference type="SUPFAM" id="SSF56300">
    <property type="entry name" value="Metallo-dependent phosphatases"/>
    <property type="match status" value="1"/>
</dbReference>
<feature type="binding site" evidence="6">
    <location>
        <position position="156"/>
    </location>
    <ligand>
        <name>Fe cation</name>
        <dbReference type="ChEBI" id="CHEBI:24875"/>
        <label>2</label>
    </ligand>
</feature>
<dbReference type="Proteomes" id="UP001056539">
    <property type="component" value="Chromosome"/>
</dbReference>
<evidence type="ECO:0000313" key="8">
    <source>
        <dbReference type="Proteomes" id="UP001056539"/>
    </source>
</evidence>
<dbReference type="AlphaFoldDB" id="A0AAX3BAT4"/>
<dbReference type="GO" id="GO:0004113">
    <property type="term" value="F:2',3'-cyclic-nucleotide 3'-phosphodiesterase activity"/>
    <property type="evidence" value="ECO:0007669"/>
    <property type="project" value="TreeGrafter"/>
</dbReference>
<keyword evidence="8" id="KW-1185">Reference proteome</keyword>
<accession>A0AAX3BAT4</accession>
<protein>
    <submittedName>
        <fullName evidence="7">TIGR00282 family metallophosphoesterase</fullName>
    </submittedName>
</protein>
<dbReference type="FunFam" id="3.60.21.10:FF:000016">
    <property type="entry name" value="Putative metallophosphoesterase"/>
    <property type="match status" value="1"/>
</dbReference>
<evidence type="ECO:0000313" key="7">
    <source>
        <dbReference type="EMBL" id="URA09099.1"/>
    </source>
</evidence>
<reference evidence="7" key="2">
    <citation type="submission" date="2022-06" db="EMBL/GenBank/DDBJ databases">
        <title>Thermospira aquatica gen. nov., sp. nov.</title>
        <authorList>
            <person name="Ben Ali Gam Z."/>
            <person name="Labat M."/>
        </authorList>
    </citation>
    <scope>NUCLEOTIDE SEQUENCE</scope>
    <source>
        <strain evidence="7">F1F22</strain>
    </source>
</reference>
<evidence type="ECO:0000256" key="2">
    <source>
        <dbReference type="ARBA" id="ARBA00022801"/>
    </source>
</evidence>
<proteinExistence type="inferred from homology"/>
<dbReference type="PANTHER" id="PTHR36303:SF1">
    <property type="entry name" value="2',3'-CYCLIC-NUCLEOTIDE 2'-PHOSPHODIESTERASE"/>
    <property type="match status" value="1"/>
</dbReference>
<feature type="binding site" evidence="6">
    <location>
        <position position="73"/>
    </location>
    <ligand>
        <name>Fe cation</name>
        <dbReference type="ChEBI" id="CHEBI:24875"/>
        <label>2</label>
    </ligand>
</feature>
<dbReference type="RefSeq" id="WP_271434226.1">
    <property type="nucleotide sequence ID" value="NZ_CP073355.1"/>
</dbReference>
<feature type="active site" description="Proton donor" evidence="5">
    <location>
        <position position="74"/>
    </location>
</feature>
<dbReference type="GO" id="GO:0046872">
    <property type="term" value="F:metal ion binding"/>
    <property type="evidence" value="ECO:0007669"/>
    <property type="project" value="UniProtKB-KW"/>
</dbReference>
<dbReference type="InterPro" id="IPR029052">
    <property type="entry name" value="Metallo-depent_PP-like"/>
</dbReference>
<dbReference type="KEGG" id="taqu:KDW03_06215"/>
<feature type="binding site" evidence="6">
    <location>
        <position position="183"/>
    </location>
    <ligand>
        <name>Fe cation</name>
        <dbReference type="ChEBI" id="CHEBI:24875"/>
        <label>1</label>
    </ligand>
</feature>